<dbReference type="AlphaFoldDB" id="X6N053"/>
<proteinExistence type="predicted"/>
<evidence type="ECO:0000313" key="1">
    <source>
        <dbReference type="EMBL" id="ETO19278.1"/>
    </source>
</evidence>
<dbReference type="EMBL" id="ASPP01013832">
    <property type="protein sequence ID" value="ETO19278.1"/>
    <property type="molecule type" value="Genomic_DNA"/>
</dbReference>
<organism evidence="1 2">
    <name type="scientific">Reticulomyxa filosa</name>
    <dbReference type="NCBI Taxonomy" id="46433"/>
    <lineage>
        <taxon>Eukaryota</taxon>
        <taxon>Sar</taxon>
        <taxon>Rhizaria</taxon>
        <taxon>Retaria</taxon>
        <taxon>Foraminifera</taxon>
        <taxon>Monothalamids</taxon>
        <taxon>Reticulomyxidae</taxon>
        <taxon>Reticulomyxa</taxon>
    </lineage>
</organism>
<comment type="caution">
    <text evidence="1">The sequence shown here is derived from an EMBL/GenBank/DDBJ whole genome shotgun (WGS) entry which is preliminary data.</text>
</comment>
<accession>X6N053</accession>
<sequence length="180" mass="19963">MNIFIKKKKKDELPAFRDQIGKVVEIETSDDTLQIQWENYDTCWVPAFACGPAPSGSKATIPGTNNSWLNESKEVGHEYKEEPEEQAVLEEEEVPLLASVEDPAAAKGNSLRVTRHLKVLEEKWAQAELGSHDDLSVFLGAVGTVEETSEDDDSVKLKWANGVTTWVPIAACSVPILFFF</sequence>
<dbReference type="Proteomes" id="UP000023152">
    <property type="component" value="Unassembled WGS sequence"/>
</dbReference>
<evidence type="ECO:0000313" key="2">
    <source>
        <dbReference type="Proteomes" id="UP000023152"/>
    </source>
</evidence>
<protein>
    <submittedName>
        <fullName evidence="1">Uncharacterized protein</fullName>
    </submittedName>
</protein>
<name>X6N053_RETFI</name>
<reference evidence="1 2" key="1">
    <citation type="journal article" date="2013" name="Curr. Biol.">
        <title>The Genome of the Foraminiferan Reticulomyxa filosa.</title>
        <authorList>
            <person name="Glockner G."/>
            <person name="Hulsmann N."/>
            <person name="Schleicher M."/>
            <person name="Noegel A.A."/>
            <person name="Eichinger L."/>
            <person name="Gallinger C."/>
            <person name="Pawlowski J."/>
            <person name="Sierra R."/>
            <person name="Euteneuer U."/>
            <person name="Pillet L."/>
            <person name="Moustafa A."/>
            <person name="Platzer M."/>
            <person name="Groth M."/>
            <person name="Szafranski K."/>
            <person name="Schliwa M."/>
        </authorList>
    </citation>
    <scope>NUCLEOTIDE SEQUENCE [LARGE SCALE GENOMIC DNA]</scope>
</reference>
<keyword evidence="2" id="KW-1185">Reference proteome</keyword>
<gene>
    <name evidence="1" type="ORF">RFI_17952</name>
</gene>